<dbReference type="InterPro" id="IPR016192">
    <property type="entry name" value="APOBEC/CMP_deaminase_Zn-bd"/>
</dbReference>
<dbReference type="Proteomes" id="UP001335720">
    <property type="component" value="Chromosome"/>
</dbReference>
<organism evidence="4">
    <name type="scientific">Candidatus Paraimprobicoccus trichonymphae</name>
    <dbReference type="NCBI Taxonomy" id="3033793"/>
    <lineage>
        <taxon>Bacteria</taxon>
        <taxon>Bacillati</taxon>
        <taxon>Bacillota</taxon>
        <taxon>Clostridia</taxon>
        <taxon>Candidatus Paraimprobicoccus</taxon>
    </lineage>
</organism>
<evidence type="ECO:0000313" key="4">
    <source>
        <dbReference type="EMBL" id="BED93036.1"/>
    </source>
</evidence>
<gene>
    <name evidence="4" type="ORF">RsTaC01_0978</name>
</gene>
<dbReference type="AlphaFoldDB" id="A0AA48I0A6"/>
<dbReference type="PROSITE" id="PS51747">
    <property type="entry name" value="CYT_DCMP_DEAMINASES_2"/>
    <property type="match status" value="1"/>
</dbReference>
<dbReference type="SUPFAM" id="SSF53927">
    <property type="entry name" value="Cytidine deaminase-like"/>
    <property type="match status" value="1"/>
</dbReference>
<dbReference type="EMBL" id="AP027925">
    <property type="protein sequence ID" value="BED93036.1"/>
    <property type="molecule type" value="Genomic_DNA"/>
</dbReference>
<reference evidence="4" key="1">
    <citation type="journal article" date="2023" name="ISME J.">
        <title>Emergence of putative energy parasites within Clostridia revealed by genome analysis of a novel endosymbiotic clade.</title>
        <authorList>
            <person name="Takahashi K."/>
            <person name="Kuwahara H."/>
            <person name="Horikawa Y."/>
            <person name="Izawa K."/>
            <person name="Kato D."/>
            <person name="Inagaki T."/>
            <person name="Yuki M."/>
            <person name="Ohkuma M."/>
            <person name="Hongoh Y."/>
        </authorList>
    </citation>
    <scope>NUCLEOTIDE SEQUENCE</scope>
    <source>
        <strain evidence="4">RsTa-C01</strain>
    </source>
</reference>
<dbReference type="PANTHER" id="PTHR11079:SF202">
    <property type="entry name" value="TRNA-SPECIFIC ADENOSINE DEAMINASE"/>
    <property type="match status" value="1"/>
</dbReference>
<evidence type="ECO:0000256" key="2">
    <source>
        <dbReference type="ARBA" id="ARBA00022833"/>
    </source>
</evidence>
<accession>A0AA48I0A6</accession>
<sequence>MQIALNQAKLAKKNLDIPVGAVIVTDNEVISKGYNKKEKFKNAIYHAEIEAIFKANRILKNWRLTNCELYVTLEPCIMCAGAVINSRISKLIYGSKNLNSNLNIFEIFKDYKIEIIPEILEKECFEILKFSNIFNKNT</sequence>
<dbReference type="CDD" id="cd01285">
    <property type="entry name" value="nucleoside_deaminase"/>
    <property type="match status" value="1"/>
</dbReference>
<dbReference type="Pfam" id="PF00383">
    <property type="entry name" value="dCMP_cyt_deam_1"/>
    <property type="match status" value="1"/>
</dbReference>
<name>A0AA48I0A6_9FIRM</name>
<evidence type="ECO:0000256" key="1">
    <source>
        <dbReference type="ARBA" id="ARBA00022723"/>
    </source>
</evidence>
<dbReference type="InterPro" id="IPR016193">
    <property type="entry name" value="Cytidine_deaminase-like"/>
</dbReference>
<dbReference type="PROSITE" id="PS00903">
    <property type="entry name" value="CYT_DCMP_DEAMINASES_1"/>
    <property type="match status" value="1"/>
</dbReference>
<dbReference type="PANTHER" id="PTHR11079">
    <property type="entry name" value="CYTOSINE DEAMINASE FAMILY MEMBER"/>
    <property type="match status" value="1"/>
</dbReference>
<proteinExistence type="predicted"/>
<keyword evidence="2" id="KW-0862">Zinc</keyword>
<dbReference type="Gene3D" id="3.40.140.10">
    <property type="entry name" value="Cytidine Deaminase, domain 2"/>
    <property type="match status" value="1"/>
</dbReference>
<keyword evidence="1" id="KW-0479">Metal-binding</keyword>
<evidence type="ECO:0000259" key="3">
    <source>
        <dbReference type="PROSITE" id="PS51747"/>
    </source>
</evidence>
<dbReference type="GO" id="GO:0052717">
    <property type="term" value="F:tRNA-specific adenosine-34 deaminase activity"/>
    <property type="evidence" value="ECO:0007669"/>
    <property type="project" value="UniProtKB-EC"/>
</dbReference>
<dbReference type="InterPro" id="IPR002125">
    <property type="entry name" value="CMP_dCMP_dom"/>
</dbReference>
<protein>
    <submittedName>
        <fullName evidence="4">Nucleoside deaminase</fullName>
    </submittedName>
</protein>
<dbReference type="GO" id="GO:0008270">
    <property type="term" value="F:zinc ion binding"/>
    <property type="evidence" value="ECO:0007669"/>
    <property type="project" value="InterPro"/>
</dbReference>
<feature type="domain" description="CMP/dCMP-type deaminase" evidence="3">
    <location>
        <begin position="1"/>
        <end position="118"/>
    </location>
</feature>
<dbReference type="KEGG" id="ptrh:RsTaC01_0978"/>
<dbReference type="GO" id="GO:0002100">
    <property type="term" value="P:tRNA wobble adenosine to inosine editing"/>
    <property type="evidence" value="ECO:0007669"/>
    <property type="project" value="InterPro"/>
</dbReference>